<reference evidence="4 5" key="1">
    <citation type="submission" date="2017-11" db="EMBL/GenBank/DDBJ databases">
        <title>Bacterial isolate from king chilli rhizosphere.</title>
        <authorList>
            <person name="Takhelmayum P."/>
            <person name="Sarangthem I."/>
        </authorList>
    </citation>
    <scope>NUCLEOTIDE SEQUENCE [LARGE SCALE GENOMIC DNA]</scope>
    <source>
        <strain evidence="5">t26</strain>
    </source>
</reference>
<comment type="caution">
    <text evidence="4">The sequence shown here is derived from an EMBL/GenBank/DDBJ whole genome shotgun (WGS) entry which is preliminary data.</text>
</comment>
<dbReference type="PANTHER" id="PTHR43584:SF5">
    <property type="entry name" value="PROTEIN LICC"/>
    <property type="match status" value="1"/>
</dbReference>
<evidence type="ECO:0000313" key="5">
    <source>
        <dbReference type="Proteomes" id="UP000232101"/>
    </source>
</evidence>
<dbReference type="InterPro" id="IPR050065">
    <property type="entry name" value="GlmU-like"/>
</dbReference>
<dbReference type="PANTHER" id="PTHR43584">
    <property type="entry name" value="NUCLEOTIDYL TRANSFERASE"/>
    <property type="match status" value="1"/>
</dbReference>
<dbReference type="SUPFAM" id="SSF53448">
    <property type="entry name" value="Nucleotide-diphospho-sugar transferases"/>
    <property type="match status" value="1"/>
</dbReference>
<name>A0A2M9PZD5_9BACI</name>
<evidence type="ECO:0000256" key="2">
    <source>
        <dbReference type="ARBA" id="ARBA00022695"/>
    </source>
</evidence>
<feature type="domain" description="MobA-like NTP transferase" evidence="3">
    <location>
        <begin position="3"/>
        <end position="109"/>
    </location>
</feature>
<dbReference type="Gene3D" id="3.90.550.10">
    <property type="entry name" value="Spore Coat Polysaccharide Biosynthesis Protein SpsA, Chain A"/>
    <property type="match status" value="1"/>
</dbReference>
<gene>
    <name evidence="4" type="ORF">CWD94_23875</name>
</gene>
<dbReference type="PIRSF" id="PIRSF037382">
    <property type="entry name" value="CCT_LicC"/>
    <property type="match status" value="1"/>
</dbReference>
<evidence type="ECO:0000256" key="1">
    <source>
        <dbReference type="ARBA" id="ARBA00022679"/>
    </source>
</evidence>
<proteinExistence type="predicted"/>
<organism evidence="4 5">
    <name type="scientific">Lysinibacillus xylanilyticus</name>
    <dbReference type="NCBI Taxonomy" id="582475"/>
    <lineage>
        <taxon>Bacteria</taxon>
        <taxon>Bacillati</taxon>
        <taxon>Bacillota</taxon>
        <taxon>Bacilli</taxon>
        <taxon>Bacillales</taxon>
        <taxon>Bacillaceae</taxon>
        <taxon>Lysinibacillus</taxon>
    </lineage>
</organism>
<dbReference type="InterPro" id="IPR029044">
    <property type="entry name" value="Nucleotide-diphossugar_trans"/>
</dbReference>
<dbReference type="GO" id="GO:0016779">
    <property type="term" value="F:nucleotidyltransferase activity"/>
    <property type="evidence" value="ECO:0007669"/>
    <property type="project" value="UniProtKB-KW"/>
</dbReference>
<dbReference type="Pfam" id="PF12804">
    <property type="entry name" value="NTP_transf_3"/>
    <property type="match status" value="1"/>
</dbReference>
<dbReference type="RefSeq" id="WP_100545287.1">
    <property type="nucleotide sequence ID" value="NZ_CP158849.1"/>
</dbReference>
<dbReference type="EMBL" id="PHQY01000677">
    <property type="protein sequence ID" value="PJO41180.1"/>
    <property type="molecule type" value="Genomic_DNA"/>
</dbReference>
<keyword evidence="1 4" id="KW-0808">Transferase</keyword>
<keyword evidence="2 4" id="KW-0548">Nucleotidyltransferase</keyword>
<dbReference type="InterPro" id="IPR025877">
    <property type="entry name" value="MobA-like_NTP_Trfase"/>
</dbReference>
<protein>
    <submittedName>
        <fullName evidence="4">CTP--phosphocholine cytidylyltransferase</fullName>
    </submittedName>
</protein>
<dbReference type="CDD" id="cd02523">
    <property type="entry name" value="PC_cytidylyltransferase"/>
    <property type="match status" value="1"/>
</dbReference>
<dbReference type="AlphaFoldDB" id="A0A2M9PZD5"/>
<accession>A0A2M9PZD5</accession>
<dbReference type="Proteomes" id="UP000232101">
    <property type="component" value="Unassembled WGS sequence"/>
</dbReference>
<sequence>MNAIILAAGLGSRFEEWTKTKHKALLPINKVPNLERTIQFLIEAKINEIYIVTGHLANQFEYLTKKFPGVKLIFNKMYKEYNSIYSFKLALPYFEDSFIIDADTVFLENIFLNLKPTQSTYFTIIRIDQENEWCPILDNNQKVIDIKITDEQLPSLSGVSFWEMQDCKIIKQNFSNYLQSKNLKKPSLYWDNIPLDLIETLNITIFQLKQNTLYEMDNQKDYLKIIKSIS</sequence>
<evidence type="ECO:0000313" key="4">
    <source>
        <dbReference type="EMBL" id="PJO41180.1"/>
    </source>
</evidence>
<dbReference type="InterPro" id="IPR017189">
    <property type="entry name" value="CTP-phospocholine_CTT"/>
</dbReference>
<evidence type="ECO:0000259" key="3">
    <source>
        <dbReference type="Pfam" id="PF12804"/>
    </source>
</evidence>